<feature type="transmembrane region" description="Helical" evidence="1">
    <location>
        <begin position="46"/>
        <end position="71"/>
    </location>
</feature>
<dbReference type="Proteomes" id="UP001215598">
    <property type="component" value="Unassembled WGS sequence"/>
</dbReference>
<dbReference type="AlphaFoldDB" id="A0AAD7JWG4"/>
<evidence type="ECO:0000313" key="3">
    <source>
        <dbReference type="Proteomes" id="UP001215598"/>
    </source>
</evidence>
<keyword evidence="1" id="KW-1133">Transmembrane helix</keyword>
<reference evidence="2" key="1">
    <citation type="submission" date="2023-03" db="EMBL/GenBank/DDBJ databases">
        <title>Massive genome expansion in bonnet fungi (Mycena s.s.) driven by repeated elements and novel gene families across ecological guilds.</title>
        <authorList>
            <consortium name="Lawrence Berkeley National Laboratory"/>
            <person name="Harder C.B."/>
            <person name="Miyauchi S."/>
            <person name="Viragh M."/>
            <person name="Kuo A."/>
            <person name="Thoen E."/>
            <person name="Andreopoulos B."/>
            <person name="Lu D."/>
            <person name="Skrede I."/>
            <person name="Drula E."/>
            <person name="Henrissat B."/>
            <person name="Morin E."/>
            <person name="Kohler A."/>
            <person name="Barry K."/>
            <person name="LaButti K."/>
            <person name="Morin E."/>
            <person name="Salamov A."/>
            <person name="Lipzen A."/>
            <person name="Mereny Z."/>
            <person name="Hegedus B."/>
            <person name="Baldrian P."/>
            <person name="Stursova M."/>
            <person name="Weitz H."/>
            <person name="Taylor A."/>
            <person name="Grigoriev I.V."/>
            <person name="Nagy L.G."/>
            <person name="Martin F."/>
            <person name="Kauserud H."/>
        </authorList>
    </citation>
    <scope>NUCLEOTIDE SEQUENCE</scope>
    <source>
        <strain evidence="2">CBHHK182m</strain>
    </source>
</reference>
<dbReference type="EMBL" id="JARKIB010000013">
    <property type="protein sequence ID" value="KAJ7773255.1"/>
    <property type="molecule type" value="Genomic_DNA"/>
</dbReference>
<feature type="transmembrane region" description="Helical" evidence="1">
    <location>
        <begin position="92"/>
        <end position="113"/>
    </location>
</feature>
<keyword evidence="1" id="KW-0472">Membrane</keyword>
<evidence type="ECO:0000313" key="2">
    <source>
        <dbReference type="EMBL" id="KAJ7773255.1"/>
    </source>
</evidence>
<sequence>MPRWASNALRQLQLVIPGGALTYYLQTPAHLATALNAPVDSWGRTVALGSLSLAALTVALFFYIFLMPWINNVATDFRSWRESGVLSSVIRMLTFSIVVGWISMVVVLGQWSSLGYPKAIVGTSAIYALTFGLLGLIPAPGIRSQRRPD</sequence>
<accession>A0AAD7JWG4</accession>
<protein>
    <submittedName>
        <fullName evidence="2">Uncharacterized protein</fullName>
    </submittedName>
</protein>
<proteinExistence type="predicted"/>
<organism evidence="2 3">
    <name type="scientific">Mycena metata</name>
    <dbReference type="NCBI Taxonomy" id="1033252"/>
    <lineage>
        <taxon>Eukaryota</taxon>
        <taxon>Fungi</taxon>
        <taxon>Dikarya</taxon>
        <taxon>Basidiomycota</taxon>
        <taxon>Agaricomycotina</taxon>
        <taxon>Agaricomycetes</taxon>
        <taxon>Agaricomycetidae</taxon>
        <taxon>Agaricales</taxon>
        <taxon>Marasmiineae</taxon>
        <taxon>Mycenaceae</taxon>
        <taxon>Mycena</taxon>
    </lineage>
</organism>
<evidence type="ECO:0000256" key="1">
    <source>
        <dbReference type="SAM" id="Phobius"/>
    </source>
</evidence>
<keyword evidence="1" id="KW-0812">Transmembrane</keyword>
<keyword evidence="3" id="KW-1185">Reference proteome</keyword>
<gene>
    <name evidence="2" type="ORF">B0H16DRAFT_1511661</name>
</gene>
<comment type="caution">
    <text evidence="2">The sequence shown here is derived from an EMBL/GenBank/DDBJ whole genome shotgun (WGS) entry which is preliminary data.</text>
</comment>
<name>A0AAD7JWG4_9AGAR</name>
<feature type="transmembrane region" description="Helical" evidence="1">
    <location>
        <begin position="119"/>
        <end position="137"/>
    </location>
</feature>